<dbReference type="GO" id="GO:0006508">
    <property type="term" value="P:proteolysis"/>
    <property type="evidence" value="ECO:0007669"/>
    <property type="project" value="UniProtKB-KW"/>
</dbReference>
<dbReference type="InterPro" id="IPR001205">
    <property type="entry name" value="RNA-dir_pol_C"/>
</dbReference>
<dbReference type="InterPro" id="IPR027417">
    <property type="entry name" value="P-loop_NTPase"/>
</dbReference>
<dbReference type="InterPro" id="IPR002527">
    <property type="entry name" value="Pico_P2B"/>
</dbReference>
<dbReference type="Pfam" id="PF00680">
    <property type="entry name" value="RdRP_1"/>
    <property type="match status" value="1"/>
</dbReference>
<evidence type="ECO:0000259" key="38">
    <source>
        <dbReference type="PROSITE" id="PS51218"/>
    </source>
</evidence>
<keyword evidence="7" id="KW-0696">RNA-directed RNA polymerase</keyword>
<evidence type="ECO:0000256" key="15">
    <source>
        <dbReference type="ARBA" id="ARBA00022695"/>
    </source>
</evidence>
<dbReference type="InterPro" id="IPR043128">
    <property type="entry name" value="Rev_trsase/Diguanyl_cyclase"/>
</dbReference>
<dbReference type="InterPro" id="IPR001676">
    <property type="entry name" value="Picornavirus_capsid"/>
</dbReference>
<keyword evidence="10" id="KW-0597">Phosphoprotein</keyword>
<keyword evidence="12" id="KW-0945">Host-virus interaction</keyword>
<evidence type="ECO:0000256" key="12">
    <source>
        <dbReference type="ARBA" id="ARBA00022581"/>
    </source>
</evidence>
<keyword evidence="19" id="KW-0378">Hydrolase</keyword>
<dbReference type="Gene3D" id="6.10.20.20">
    <property type="entry name" value="Poliovirus 3A protein-like"/>
    <property type="match status" value="1"/>
</dbReference>
<keyword evidence="25" id="KW-0946">Virion</keyword>
<evidence type="ECO:0000256" key="4">
    <source>
        <dbReference type="ARBA" id="ARBA00011124"/>
    </source>
</evidence>
<evidence type="ECO:0000256" key="24">
    <source>
        <dbReference type="ARBA" id="ARBA00022842"/>
    </source>
</evidence>
<evidence type="ECO:0000256" key="30">
    <source>
        <dbReference type="ARBA" id="ARBA00023065"/>
    </source>
</evidence>
<dbReference type="GO" id="GO:0003723">
    <property type="term" value="F:RNA binding"/>
    <property type="evidence" value="ECO:0007669"/>
    <property type="project" value="UniProtKB-KW"/>
</dbReference>
<dbReference type="SUPFAM" id="SSF89043">
    <property type="entry name" value="Soluble domain of poliovirus core protein 3a"/>
    <property type="match status" value="1"/>
</dbReference>
<keyword evidence="9" id="KW-0191">Covalent protein-RNA linkage</keyword>
<dbReference type="GO" id="GO:0039618">
    <property type="term" value="C:T=pseudo3 icosahedral viral capsid"/>
    <property type="evidence" value="ECO:0007669"/>
    <property type="project" value="UniProtKB-KW"/>
</dbReference>
<keyword evidence="35" id="KW-0407">Ion channel</keyword>
<dbReference type="GO" id="GO:0046718">
    <property type="term" value="P:symbiont entry into host cell"/>
    <property type="evidence" value="ECO:0007669"/>
    <property type="project" value="UniProtKB-KW"/>
</dbReference>
<comment type="subunit">
    <text evidence="4">Interacts with RNA-directed RNA polymerase.</text>
</comment>
<comment type="subcellular location">
    <subcellularLocation>
        <location evidence="1">Host cytoplasmic vesicle membrane</location>
        <topology evidence="1">Peripheral membrane protein</topology>
        <orientation evidence="1">Cytoplasmic side</orientation>
    </subcellularLocation>
    <subcellularLocation>
        <location evidence="2">Virion</location>
    </subcellularLocation>
</comment>
<keyword evidence="20" id="KW-1161">Viral attachment to host cell</keyword>
<dbReference type="InterPro" id="IPR007094">
    <property type="entry name" value="RNA-dir_pol_PSvirus"/>
</dbReference>
<dbReference type="GO" id="GO:0017111">
    <property type="term" value="F:ribonucleoside triphosphate phosphatase activity"/>
    <property type="evidence" value="ECO:0007669"/>
    <property type="project" value="InterPro"/>
</dbReference>
<dbReference type="Gene3D" id="2.40.10.10">
    <property type="entry name" value="Trypsin-like serine proteases"/>
    <property type="match status" value="2"/>
</dbReference>
<dbReference type="InterPro" id="IPR014838">
    <property type="entry name" value="P3A"/>
</dbReference>
<keyword evidence="33" id="KW-0449">Lipoprotein</keyword>
<dbReference type="GO" id="GO:0005198">
    <property type="term" value="F:structural molecule activity"/>
    <property type="evidence" value="ECO:0007669"/>
    <property type="project" value="InterPro"/>
</dbReference>
<proteinExistence type="inferred from homology"/>
<keyword evidence="17" id="KW-0519">Myristate</keyword>
<name>A0AAU7PJ66_9PICO</name>
<evidence type="ECO:0000256" key="11">
    <source>
        <dbReference type="ARBA" id="ARBA00022561"/>
    </source>
</evidence>
<feature type="domain" description="SF3 helicase" evidence="38">
    <location>
        <begin position="1511"/>
        <end position="1673"/>
    </location>
</feature>
<dbReference type="GO" id="GO:0039694">
    <property type="term" value="P:viral RNA genome replication"/>
    <property type="evidence" value="ECO:0007669"/>
    <property type="project" value="InterPro"/>
</dbReference>
<evidence type="ECO:0000256" key="31">
    <source>
        <dbReference type="ARBA" id="ARBA00023136"/>
    </source>
</evidence>
<dbReference type="InterPro" id="IPR044067">
    <property type="entry name" value="PCV_3C_PRO"/>
</dbReference>
<dbReference type="Gene3D" id="2.60.120.20">
    <property type="match status" value="3"/>
</dbReference>
<keyword evidence="16" id="KW-1143">T=pseudo3 icosahedral capsid protein</keyword>
<keyword evidence="8" id="KW-1036">Host cytoplasmic vesicle</keyword>
<evidence type="ECO:0000256" key="5">
    <source>
        <dbReference type="ARBA" id="ARBA00020107"/>
    </source>
</evidence>
<dbReference type="InterPro" id="IPR059138">
    <property type="entry name" value="Pico_VP1"/>
</dbReference>
<comment type="similarity">
    <text evidence="3">Belongs to the picornaviruses polyprotein family.</text>
</comment>
<evidence type="ECO:0000256" key="22">
    <source>
        <dbReference type="ARBA" id="ARBA00022807"/>
    </source>
</evidence>
<dbReference type="GO" id="GO:0006351">
    <property type="term" value="P:DNA-templated transcription"/>
    <property type="evidence" value="ECO:0007669"/>
    <property type="project" value="InterPro"/>
</dbReference>
<evidence type="ECO:0000256" key="34">
    <source>
        <dbReference type="ARBA" id="ARBA00023296"/>
    </source>
</evidence>
<dbReference type="GO" id="GO:0005524">
    <property type="term" value="F:ATP binding"/>
    <property type="evidence" value="ECO:0007669"/>
    <property type="project" value="UniProtKB-KW"/>
</dbReference>
<dbReference type="SUPFAM" id="SSF88633">
    <property type="entry name" value="Positive stranded ssRNA viruses"/>
    <property type="match status" value="2"/>
</dbReference>
<protein>
    <recommendedName>
        <fullName evidence="5">Genome polyprotein</fullName>
    </recommendedName>
</protein>
<dbReference type="InterPro" id="IPR043502">
    <property type="entry name" value="DNA/RNA_pol_sf"/>
</dbReference>
<evidence type="ECO:0000256" key="35">
    <source>
        <dbReference type="ARBA" id="ARBA00023303"/>
    </source>
</evidence>
<organism evidence="40">
    <name type="scientific">Duck sapelovirus</name>
    <dbReference type="NCBI Taxonomy" id="3163392"/>
    <lineage>
        <taxon>Viruses</taxon>
        <taxon>Riboviria</taxon>
        <taxon>Orthornavirae</taxon>
        <taxon>Pisuviricota</taxon>
        <taxon>Pisoniviricetes</taxon>
        <taxon>Picornavirales</taxon>
        <taxon>Picornaviridae</taxon>
        <taxon>Ensavirinae</taxon>
        <taxon>Sapelovirus</taxon>
    </lineage>
</organism>
<sequence>MDHDWVIACRLAQFTWYSQLILIWKMASSTSFSCHKNNVTKNECTSFHAPVEMMPRCMQHHAINHYYCARHYGKRSEVCCACECIMSGKDVTWAFVKKQLRAEFYKSYCSEKMKKVPEEVQFQDRLPDCDITDCLHRVCDHHEGRARIGDLKTCCFCSRYGEFCDPYEWMVANRRYEWVACNGRQFPVTPHPACIPDGKVHMRCPLHAGRKSACCTCEHLKVESAVRKTQTAGVKCARKQGLNSPGSNRPVNVCVGKSHCDEMKYISYQEIRLHCCDTGDHGICAKHWNNTICCRCLKHLNSSEPGHCCPHHEMTRAERRLLIFRTPCRKQDLLRTKQEEQCYDVPDTLKEETMKYRQALDFPCYFTGRRHSCGPQMMCWHPKGSGRLHWYCSGHYDERPRRYACCACWSDDANEKKDIARQRWLAFKQCKLEERRATMQGQVQSNQTGNSPNITSATATGGSHITTVNYYGAQYAQAYNPSSQSMDPAQFTEPMASLTSAATGIPMLQNPSAEECGYSDRVMQLTSGNSTLITQEAAAGALIAYGRWPGDTDYSGAAVDLPTRPGPSCDRWYTEDTFYWTKTGISVTAGQASNGHIVCGGLPGVLIKQGVFGQNCVYHYLWRGGFAVHVQCNASKFHQGMLMVVAIPELEMKQMEPDFFYAWTSYTSNPGVVDQAFVPTQLNVFPHQYINLRTNNSATVVLPYVNLCPQSCPVIHSPWVLCVAVIVPLNYSQGATTEVPITVSICPIDSQFGGLRNPTVFTQGVPTFQVPGSQQFMTTLRNDGFPVMPDFEKTHSYNLPGRVRNLLEVAQIPTLMTGLKSGSEVFHRPWLIEVPDSMNSGEKIFQMDMSLMSVNFESTYLGQLARMYAQYRGDVLITLMFCGTAMTTGKVLVAYTPPGAEAPATRTEAMLGTHVVWDIGLQSSVTMAVPFISTVQARYTSEEDSTLSYCGYITAWLQTKFVHPAGVPSPSTLVAFAAASNNFTFKCPVDNAYFQGLGDQITGQVEGLVNSIGGALQLPAVNSGVPMVQAPPASSNTGLQITEGGSGNLTAMETGVAQTSAAEVQMATRVTTAQFSAQDTDVEFFFSRYMLIGSIGSRSESPNFAKFDLSFEALKSASNAIRTKFQMFTYMRFDIDVVMEPLEEDIPYQVMYCPTGSVVPVNMTQNWNTTCNAVITQRAGKNVCFRVPFTSPGNFFATSYNGYNSFSLGDTYGNPPNGKLGTVCVRKLKESTQTMSFLVYCRPVNIEVYCPRPIASYRTQVAVTRSQFRIVSVPDGDPTADRQHTPISAERQGPVTFQGLGDWLKNLVSSGGEAFSDGLTRGITSALDDYNARSGEVTPRTAKWVKTVLKWLTRVISSMVIAVRSNGDPGIMAALGVSLGIDILTADPFDYVKQMVLANFGWAHKQGPSDWLKDFNAAINAAKGLDWIATRIQEFIKWLSGVEDEVKEKSEKLESVLSAIPSYISEWDDYEKARFKYRESSVIELAEKILESKKVLLEMQKTDNRIYLTLVKYADKASKFIQNSRKRPFEPIGMLVHGKPGCGKSLLTSILGRQLCKMSGKGEPYSIPPDPDHFDGYTGQEVVIMDDLGQNPDGKDCALLCQMISTTEFIPPMASLEEKGIPFTSKFVLASTNLESLAPITVTEPSAIQRRFQLDLEMTVCDDHKTPSGHLDVAKAMKRCEDHDAMHFKFCTPFICGKACKIYNRRERKFTTPDLLVGKLTGLRREKINTSDMVDALFQGPKKIVGVKPVLKFMDDETSEVPTKLMPECIEDLLRSVHDQRIVDWCEEQGYIFEPQMQNFILERESKWMRTAIKTTLTSLAVLGGVCGLIYAAWRLWPTSEQGAYTGNQRAVLKRPELRTVQVQGPGAHPDLQYIQALLNNNIFPIETGSGPYTALGIYERWFVLPKHAVVEPMMVAGKQIECDDIVDLRSNGKELELVALHCPTLNEFRDIRKHLPESIHGEDGCYLVMNSSVYPRMNIAVGRVSVFGLLNLDMQMTYNTLTYAYPTKTGQCGGVVCKAGQILGIHIGGDGSNGYAASLKRSYFTALQGQIVAERPARKSVNVRSTTSLQPSVWHDIVPGEKEPAVLSKFDKRCEVDFELALFSKYEQNVVVPENENVRTATLHYLEQIRPLMPANVTEPLPLEDVVYGTEGLEALDLNTSAGYPYCTMGISKKSLIPQRGEPLTRLQEALDLHGTRLPFVTFLKDELRPKDKIRVGKTRLIEASSLNDTIHMKTHLGRLFAVFNQNPGTVTGSAVGCNPDTDWSKFVNMIGHDNICCFDYKNFDASLGSVWFGEVKFLLRGLGFDPKITDPMIDHICSSTHIYRNKEYDVEGGMPSGCSGTSIFNSIINNIIVRTLVLDTYKGIDLDQLRILAYGDDLLVRYPFPLDPEALARAGRVYGLKMTPADKSEHFDGPKKIWEVTFLKRGFKPDSRYPFLIHPVYPMDQVYESLRWTRKPSETQQHVRSLCELAWHNGEEEYEKFLSIVRSTPVGRALTLPAYQVMCQKWYDSF</sequence>
<dbReference type="InterPro" id="IPR000199">
    <property type="entry name" value="Peptidase_C3A/C3B_picornavir"/>
</dbReference>
<keyword evidence="14" id="KW-0808">Transferase</keyword>
<evidence type="ECO:0000256" key="25">
    <source>
        <dbReference type="ARBA" id="ARBA00022844"/>
    </source>
</evidence>
<keyword evidence="34" id="KW-1160">Virus entry into host cell</keyword>
<evidence type="ECO:0000256" key="19">
    <source>
        <dbReference type="ARBA" id="ARBA00022801"/>
    </source>
</evidence>
<evidence type="ECO:0000256" key="17">
    <source>
        <dbReference type="ARBA" id="ARBA00022707"/>
    </source>
</evidence>
<keyword evidence="23" id="KW-0067">ATP-binding</keyword>
<evidence type="ECO:0000256" key="20">
    <source>
        <dbReference type="ARBA" id="ARBA00022804"/>
    </source>
</evidence>
<dbReference type="InterPro" id="IPR033703">
    <property type="entry name" value="Rhv-like"/>
</dbReference>
<keyword evidence="15" id="KW-0548">Nucleotidyltransferase</keyword>
<dbReference type="SUPFAM" id="SSF56672">
    <property type="entry name" value="DNA/RNA polymerases"/>
    <property type="match status" value="1"/>
</dbReference>
<keyword evidence="32" id="KW-1035">Host cytoplasm</keyword>
<dbReference type="SUPFAM" id="SSF50494">
    <property type="entry name" value="Trypsin-like serine proteases"/>
    <property type="match status" value="1"/>
</dbReference>
<evidence type="ECO:0000256" key="26">
    <source>
        <dbReference type="ARBA" id="ARBA00022870"/>
    </source>
</evidence>
<keyword evidence="18" id="KW-0547">Nucleotide-binding</keyword>
<dbReference type="PROSITE" id="PS50507">
    <property type="entry name" value="RDRP_SSRNA_POS"/>
    <property type="match status" value="1"/>
</dbReference>
<keyword evidence="30" id="KW-0406">Ion transport</keyword>
<dbReference type="GO" id="GO:0019062">
    <property type="term" value="P:virion attachment to host cell"/>
    <property type="evidence" value="ECO:0007669"/>
    <property type="project" value="UniProtKB-KW"/>
</dbReference>
<keyword evidence="13" id="KW-0645">Protease</keyword>
<keyword evidence="6" id="KW-0813">Transport</keyword>
<dbReference type="Pfam" id="PF22663">
    <property type="entry name" value="Rhv_5"/>
    <property type="match status" value="1"/>
</dbReference>
<evidence type="ECO:0000313" key="40">
    <source>
        <dbReference type="EMBL" id="XBS51889.1"/>
    </source>
</evidence>
<evidence type="ECO:0000256" key="7">
    <source>
        <dbReference type="ARBA" id="ARBA00022484"/>
    </source>
</evidence>
<comment type="function">
    <text evidence="36">Forms an icosahedral capsid of pseudo T=3 symmetry with capsid proteins VP2 and VP3. The capsid is 300 Angstroms in diameter, composed of 60 copies of each capsid protein and enclosing the viral positive strand RNA genome.</text>
</comment>
<evidence type="ECO:0000256" key="3">
    <source>
        <dbReference type="ARBA" id="ARBA00008303"/>
    </source>
</evidence>
<evidence type="ECO:0000256" key="28">
    <source>
        <dbReference type="ARBA" id="ARBA00022953"/>
    </source>
</evidence>
<dbReference type="EMBL" id="PP908397">
    <property type="protein sequence ID" value="XBS51889.1"/>
    <property type="molecule type" value="Genomic_RNA"/>
</dbReference>
<dbReference type="PROSITE" id="PS51218">
    <property type="entry name" value="SF3_HELICASE_2"/>
    <property type="match status" value="1"/>
</dbReference>
<dbReference type="InterPro" id="IPR009003">
    <property type="entry name" value="Peptidase_S1_PA"/>
</dbReference>
<dbReference type="GO" id="GO:0015267">
    <property type="term" value="F:channel activity"/>
    <property type="evidence" value="ECO:0007669"/>
    <property type="project" value="UniProtKB-KW"/>
</dbReference>
<keyword evidence="24" id="KW-0460">Magnesium</keyword>
<dbReference type="GO" id="GO:0004197">
    <property type="term" value="F:cysteine-type endopeptidase activity"/>
    <property type="evidence" value="ECO:0007669"/>
    <property type="project" value="InterPro"/>
</dbReference>
<evidence type="ECO:0000256" key="33">
    <source>
        <dbReference type="ARBA" id="ARBA00023288"/>
    </source>
</evidence>
<keyword evidence="31" id="KW-0472">Membrane</keyword>
<evidence type="ECO:0000256" key="16">
    <source>
        <dbReference type="ARBA" id="ARBA00022706"/>
    </source>
</evidence>
<keyword evidence="29" id="KW-1182">Viral ion channel</keyword>
<evidence type="ECO:0000256" key="36">
    <source>
        <dbReference type="ARBA" id="ARBA00045131"/>
    </source>
</evidence>
<dbReference type="SUPFAM" id="SSF52540">
    <property type="entry name" value="P-loop containing nucleoside triphosphate hydrolases"/>
    <property type="match status" value="1"/>
</dbReference>
<dbReference type="Gene3D" id="1.20.960.20">
    <property type="match status" value="1"/>
</dbReference>
<dbReference type="GO" id="GO:0044162">
    <property type="term" value="C:host cell cytoplasmic vesicle membrane"/>
    <property type="evidence" value="ECO:0007669"/>
    <property type="project" value="UniProtKB-SubCell"/>
</dbReference>
<dbReference type="Pfam" id="PF01552">
    <property type="entry name" value="Pico_P2B"/>
    <property type="match status" value="1"/>
</dbReference>
<dbReference type="CDD" id="cd00205">
    <property type="entry name" value="rhv_like"/>
    <property type="match status" value="3"/>
</dbReference>
<keyword evidence="27" id="KW-0694">RNA-binding</keyword>
<dbReference type="InterPro" id="IPR000605">
    <property type="entry name" value="Helicase_SF3_ssDNA/RNA_vir"/>
</dbReference>
<feature type="domain" description="Peptidase C3" evidence="39">
    <location>
        <begin position="1869"/>
        <end position="2045"/>
    </location>
</feature>
<evidence type="ECO:0000256" key="2">
    <source>
        <dbReference type="ARBA" id="ARBA00004328"/>
    </source>
</evidence>
<evidence type="ECO:0000256" key="23">
    <source>
        <dbReference type="ARBA" id="ARBA00022840"/>
    </source>
</evidence>
<dbReference type="PROSITE" id="PS51874">
    <property type="entry name" value="PCV_3C_PRO"/>
    <property type="match status" value="1"/>
</dbReference>
<keyword evidence="11" id="KW-0167">Capsid protein</keyword>
<evidence type="ECO:0000256" key="32">
    <source>
        <dbReference type="ARBA" id="ARBA00023200"/>
    </source>
</evidence>
<evidence type="ECO:0000256" key="27">
    <source>
        <dbReference type="ARBA" id="ARBA00022884"/>
    </source>
</evidence>
<evidence type="ECO:0000256" key="9">
    <source>
        <dbReference type="ARBA" id="ARBA00022520"/>
    </source>
</evidence>
<dbReference type="InterPro" id="IPR014759">
    <property type="entry name" value="Helicase_SF3_ssRNA_vir"/>
</dbReference>
<keyword evidence="28" id="KW-0693">Viral RNA replication</keyword>
<evidence type="ECO:0000256" key="14">
    <source>
        <dbReference type="ARBA" id="ARBA00022679"/>
    </source>
</evidence>
<dbReference type="Pfam" id="PF08727">
    <property type="entry name" value="P3A"/>
    <property type="match status" value="1"/>
</dbReference>
<dbReference type="InterPro" id="IPR043504">
    <property type="entry name" value="Peptidase_S1_PA_chymotrypsin"/>
</dbReference>
<dbReference type="GO" id="GO:0003724">
    <property type="term" value="F:RNA helicase activity"/>
    <property type="evidence" value="ECO:0007669"/>
    <property type="project" value="InterPro"/>
</dbReference>
<evidence type="ECO:0000259" key="39">
    <source>
        <dbReference type="PROSITE" id="PS51874"/>
    </source>
</evidence>
<dbReference type="Gene3D" id="3.30.70.270">
    <property type="match status" value="2"/>
</dbReference>
<evidence type="ECO:0000256" key="18">
    <source>
        <dbReference type="ARBA" id="ARBA00022741"/>
    </source>
</evidence>
<evidence type="ECO:0000256" key="29">
    <source>
        <dbReference type="ARBA" id="ARBA00023039"/>
    </source>
</evidence>
<dbReference type="GO" id="GO:0003968">
    <property type="term" value="F:RNA-directed RNA polymerase activity"/>
    <property type="evidence" value="ECO:0007669"/>
    <property type="project" value="UniProtKB-KW"/>
</dbReference>
<dbReference type="GO" id="GO:0034220">
    <property type="term" value="P:monoatomic ion transmembrane transport"/>
    <property type="evidence" value="ECO:0007669"/>
    <property type="project" value="UniProtKB-KW"/>
</dbReference>
<dbReference type="InterPro" id="IPR036203">
    <property type="entry name" value="P3A_soluble_dom"/>
</dbReference>
<evidence type="ECO:0000259" key="37">
    <source>
        <dbReference type="PROSITE" id="PS50507"/>
    </source>
</evidence>
<dbReference type="Pfam" id="PF00073">
    <property type="entry name" value="Rhv"/>
    <property type="match status" value="2"/>
</dbReference>
<reference evidence="40" key="1">
    <citation type="submission" date="2024-06" db="EMBL/GenBank/DDBJ databases">
        <authorList>
            <person name="Liu C."/>
            <person name="Wang X."/>
        </authorList>
    </citation>
    <scope>NUCLEOTIDE SEQUENCE</scope>
    <source>
        <strain evidence="40">DSV-CH01-2024</strain>
    </source>
</reference>
<keyword evidence="22" id="KW-0788">Thiol protease</keyword>
<dbReference type="Pfam" id="PF00910">
    <property type="entry name" value="RNA_helicase"/>
    <property type="match status" value="1"/>
</dbReference>
<evidence type="ECO:0000256" key="1">
    <source>
        <dbReference type="ARBA" id="ARBA00004295"/>
    </source>
</evidence>
<evidence type="ECO:0000256" key="21">
    <source>
        <dbReference type="ARBA" id="ARBA00022806"/>
    </source>
</evidence>
<accession>A0AAU7PJ66</accession>
<dbReference type="InterPro" id="IPR029053">
    <property type="entry name" value="Viral_coat"/>
</dbReference>
<evidence type="ECO:0000256" key="10">
    <source>
        <dbReference type="ARBA" id="ARBA00022553"/>
    </source>
</evidence>
<evidence type="ECO:0000256" key="8">
    <source>
        <dbReference type="ARBA" id="ARBA00022488"/>
    </source>
</evidence>
<feature type="domain" description="RdRp catalytic" evidence="37">
    <location>
        <begin position="2275"/>
        <end position="2392"/>
    </location>
</feature>
<keyword evidence="26" id="KW-1043">Host membrane</keyword>
<evidence type="ECO:0000256" key="13">
    <source>
        <dbReference type="ARBA" id="ARBA00022670"/>
    </source>
</evidence>
<keyword evidence="21" id="KW-0347">Helicase</keyword>
<dbReference type="Pfam" id="PF00548">
    <property type="entry name" value="Peptidase_C3"/>
    <property type="match status" value="1"/>
</dbReference>
<evidence type="ECO:0000256" key="6">
    <source>
        <dbReference type="ARBA" id="ARBA00022448"/>
    </source>
</evidence>